<feature type="transmembrane region" description="Helical" evidence="5">
    <location>
        <begin position="241"/>
        <end position="264"/>
    </location>
</feature>
<evidence type="ECO:0000256" key="1">
    <source>
        <dbReference type="ARBA" id="ARBA00004141"/>
    </source>
</evidence>
<dbReference type="Pfam" id="PF00083">
    <property type="entry name" value="Sugar_tr"/>
    <property type="match status" value="1"/>
</dbReference>
<dbReference type="Gene3D" id="1.20.1250.20">
    <property type="entry name" value="MFS general substrate transporter like domains"/>
    <property type="match status" value="1"/>
</dbReference>
<feature type="transmembrane region" description="Helical" evidence="5">
    <location>
        <begin position="208"/>
        <end position="229"/>
    </location>
</feature>
<sequence length="563" mass="61411">MTYDGVLTLLGEFGRYQKWMCFLLCLPSISGALQIIITVFTLAVPDHRCALPGVDNDTWQVQHAHHAHLINVSIPPGTSSPYSKCKNYSPTNGAGASYNGNASSTGAWNGSSSHHGDLFSLGTESCSRYVYDQSLYASTVTTQMNLVCERSLYRSHSQMMVMLGSLMGSQLIGLISDMWGRKIAMMLSIVLHVTSAFALTWARNYVMLMIFNVPLGMSVSGFICSSFVLSMELVGPSKRVWPGYGIMAAWSVGMMLLAPLAYWLRDWSNLQLATAILAAPLLSYWWLIPESPRWLLSKNRVSDAERIVARAARVNKVTLPPGLLEKTHMGMQTASVPLWKACSNVRLFFRHLIIFFAWFVTSTTYYGLSWNVGTLGGSVYVNLALSGAVELVSFVICILLLDRIGRRALCCGLLMIAGVTCTATLLPVLYAPPSLQWVTTVLALTGKLGIAGAFGTIYILSSELLPTVLRNSGMGASSVCARIGGIIAPYIANMAESIEGEAATAIPLVIFGLSSMVAGMLLFFLPETLRRRLPETIQDAIDMGRKSEKGKQLETEFEVTVKS</sequence>
<evidence type="ECO:0000256" key="2">
    <source>
        <dbReference type="ARBA" id="ARBA00022692"/>
    </source>
</evidence>
<gene>
    <name evidence="7" type="ORF">V1264_015552</name>
</gene>
<reference evidence="7 8" key="1">
    <citation type="submission" date="2024-02" db="EMBL/GenBank/DDBJ databases">
        <title>Chromosome-scale genome assembly of the rough periwinkle Littorina saxatilis.</title>
        <authorList>
            <person name="De Jode A."/>
            <person name="Faria R."/>
            <person name="Formenti G."/>
            <person name="Sims Y."/>
            <person name="Smith T.P."/>
            <person name="Tracey A."/>
            <person name="Wood J.M.D."/>
            <person name="Zagrodzka Z.B."/>
            <person name="Johannesson K."/>
            <person name="Butlin R.K."/>
            <person name="Leder E.H."/>
        </authorList>
    </citation>
    <scope>NUCLEOTIDE SEQUENCE [LARGE SCALE GENOMIC DNA]</scope>
    <source>
        <strain evidence="7">Snail1</strain>
        <tissue evidence="7">Muscle</tissue>
    </source>
</reference>
<feature type="transmembrane region" description="Helical" evidence="5">
    <location>
        <begin position="380"/>
        <end position="401"/>
    </location>
</feature>
<protein>
    <recommendedName>
        <fullName evidence="6">Major facilitator superfamily (MFS) profile domain-containing protein</fullName>
    </recommendedName>
</protein>
<dbReference type="CDD" id="cd17317">
    <property type="entry name" value="MFS_SLC22"/>
    <property type="match status" value="1"/>
</dbReference>
<feature type="transmembrane region" description="Helical" evidence="5">
    <location>
        <begin position="437"/>
        <end position="460"/>
    </location>
</feature>
<feature type="domain" description="Major facilitator superfamily (MFS) profile" evidence="6">
    <location>
        <begin position="103"/>
        <end position="530"/>
    </location>
</feature>
<evidence type="ECO:0000256" key="4">
    <source>
        <dbReference type="ARBA" id="ARBA00023136"/>
    </source>
</evidence>
<dbReference type="SUPFAM" id="SSF103473">
    <property type="entry name" value="MFS general substrate transporter"/>
    <property type="match status" value="1"/>
</dbReference>
<feature type="transmembrane region" description="Helical" evidence="5">
    <location>
        <begin position="159"/>
        <end position="176"/>
    </location>
</feature>
<evidence type="ECO:0000256" key="3">
    <source>
        <dbReference type="ARBA" id="ARBA00022989"/>
    </source>
</evidence>
<keyword evidence="4 5" id="KW-0472">Membrane</keyword>
<feature type="transmembrane region" description="Helical" evidence="5">
    <location>
        <begin position="408"/>
        <end position="431"/>
    </location>
</feature>
<evidence type="ECO:0000313" key="7">
    <source>
        <dbReference type="EMBL" id="KAK7107666.1"/>
    </source>
</evidence>
<name>A0AAN9BJW9_9CAEN</name>
<dbReference type="Proteomes" id="UP001374579">
    <property type="component" value="Unassembled WGS sequence"/>
</dbReference>
<accession>A0AAN9BJW9</accession>
<feature type="transmembrane region" description="Helical" evidence="5">
    <location>
        <begin position="504"/>
        <end position="525"/>
    </location>
</feature>
<evidence type="ECO:0000259" key="6">
    <source>
        <dbReference type="PROSITE" id="PS50850"/>
    </source>
</evidence>
<dbReference type="PROSITE" id="PS00216">
    <property type="entry name" value="SUGAR_TRANSPORT_1"/>
    <property type="match status" value="1"/>
</dbReference>
<proteinExistence type="predicted"/>
<feature type="transmembrane region" description="Helical" evidence="5">
    <location>
        <begin position="21"/>
        <end position="44"/>
    </location>
</feature>
<keyword evidence="8" id="KW-1185">Reference proteome</keyword>
<dbReference type="GO" id="GO:0016020">
    <property type="term" value="C:membrane"/>
    <property type="evidence" value="ECO:0007669"/>
    <property type="project" value="UniProtKB-SubCell"/>
</dbReference>
<dbReference type="InterPro" id="IPR020846">
    <property type="entry name" value="MFS_dom"/>
</dbReference>
<comment type="caution">
    <text evidence="7">The sequence shown here is derived from an EMBL/GenBank/DDBJ whole genome shotgun (WGS) entry which is preliminary data.</text>
</comment>
<dbReference type="AlphaFoldDB" id="A0AAN9BJW9"/>
<keyword evidence="3 5" id="KW-1133">Transmembrane helix</keyword>
<feature type="transmembrane region" description="Helical" evidence="5">
    <location>
        <begin position="472"/>
        <end position="492"/>
    </location>
</feature>
<dbReference type="GO" id="GO:0022857">
    <property type="term" value="F:transmembrane transporter activity"/>
    <property type="evidence" value="ECO:0007669"/>
    <property type="project" value="InterPro"/>
</dbReference>
<feature type="transmembrane region" description="Helical" evidence="5">
    <location>
        <begin position="347"/>
        <end position="368"/>
    </location>
</feature>
<feature type="transmembrane region" description="Helical" evidence="5">
    <location>
        <begin position="183"/>
        <end position="202"/>
    </location>
</feature>
<dbReference type="PANTHER" id="PTHR24064">
    <property type="entry name" value="SOLUTE CARRIER FAMILY 22 MEMBER"/>
    <property type="match status" value="1"/>
</dbReference>
<organism evidence="7 8">
    <name type="scientific">Littorina saxatilis</name>
    <dbReference type="NCBI Taxonomy" id="31220"/>
    <lineage>
        <taxon>Eukaryota</taxon>
        <taxon>Metazoa</taxon>
        <taxon>Spiralia</taxon>
        <taxon>Lophotrochozoa</taxon>
        <taxon>Mollusca</taxon>
        <taxon>Gastropoda</taxon>
        <taxon>Caenogastropoda</taxon>
        <taxon>Littorinimorpha</taxon>
        <taxon>Littorinoidea</taxon>
        <taxon>Littorinidae</taxon>
        <taxon>Littorina</taxon>
    </lineage>
</organism>
<comment type="subcellular location">
    <subcellularLocation>
        <location evidence="1">Membrane</location>
        <topology evidence="1">Multi-pass membrane protein</topology>
    </subcellularLocation>
</comment>
<feature type="transmembrane region" description="Helical" evidence="5">
    <location>
        <begin position="270"/>
        <end position="288"/>
    </location>
</feature>
<dbReference type="InterPro" id="IPR036259">
    <property type="entry name" value="MFS_trans_sf"/>
</dbReference>
<dbReference type="EMBL" id="JBAMIC010000004">
    <property type="protein sequence ID" value="KAK7107666.1"/>
    <property type="molecule type" value="Genomic_DNA"/>
</dbReference>
<keyword evidence="2 5" id="KW-0812">Transmembrane</keyword>
<dbReference type="InterPro" id="IPR005828">
    <property type="entry name" value="MFS_sugar_transport-like"/>
</dbReference>
<evidence type="ECO:0000256" key="5">
    <source>
        <dbReference type="SAM" id="Phobius"/>
    </source>
</evidence>
<dbReference type="InterPro" id="IPR005829">
    <property type="entry name" value="Sugar_transporter_CS"/>
</dbReference>
<evidence type="ECO:0000313" key="8">
    <source>
        <dbReference type="Proteomes" id="UP001374579"/>
    </source>
</evidence>
<dbReference type="PROSITE" id="PS50850">
    <property type="entry name" value="MFS"/>
    <property type="match status" value="1"/>
</dbReference>